<feature type="signal peptide" evidence="1">
    <location>
        <begin position="1"/>
        <end position="23"/>
    </location>
</feature>
<evidence type="ECO:0000256" key="1">
    <source>
        <dbReference type="SAM" id="SignalP"/>
    </source>
</evidence>
<name>A0ABD3BJ50_9LAMI</name>
<gene>
    <name evidence="2" type="ORF">CASFOL_039196</name>
</gene>
<organism evidence="2 3">
    <name type="scientific">Castilleja foliolosa</name>
    <dbReference type="NCBI Taxonomy" id="1961234"/>
    <lineage>
        <taxon>Eukaryota</taxon>
        <taxon>Viridiplantae</taxon>
        <taxon>Streptophyta</taxon>
        <taxon>Embryophyta</taxon>
        <taxon>Tracheophyta</taxon>
        <taxon>Spermatophyta</taxon>
        <taxon>Magnoliopsida</taxon>
        <taxon>eudicotyledons</taxon>
        <taxon>Gunneridae</taxon>
        <taxon>Pentapetalae</taxon>
        <taxon>asterids</taxon>
        <taxon>lamiids</taxon>
        <taxon>Lamiales</taxon>
        <taxon>Orobanchaceae</taxon>
        <taxon>Pedicularideae</taxon>
        <taxon>Castillejinae</taxon>
        <taxon>Castilleja</taxon>
    </lineage>
</organism>
<feature type="chain" id="PRO_5044860838" evidence="1">
    <location>
        <begin position="24"/>
        <end position="89"/>
    </location>
</feature>
<dbReference type="EMBL" id="JAVIJP010000087">
    <property type="protein sequence ID" value="KAL3616802.1"/>
    <property type="molecule type" value="Genomic_DNA"/>
</dbReference>
<proteinExistence type="predicted"/>
<protein>
    <submittedName>
        <fullName evidence="2">Uncharacterized protein</fullName>
    </submittedName>
</protein>
<keyword evidence="1" id="KW-0732">Signal</keyword>
<comment type="caution">
    <text evidence="2">The sequence shown here is derived from an EMBL/GenBank/DDBJ whole genome shotgun (WGS) entry which is preliminary data.</text>
</comment>
<accession>A0ABD3BJ50</accession>
<dbReference type="Proteomes" id="UP001632038">
    <property type="component" value="Unassembled WGS sequence"/>
</dbReference>
<keyword evidence="3" id="KW-1185">Reference proteome</keyword>
<sequence length="89" mass="9102">MKIFKRIALVLMIISLLITISEARAGGRHGGGGRGRAGSWKVASGAAAEVAAGEIAAAAAGHHAPAPSHSSERRRPATSSFAGCLLFYF</sequence>
<evidence type="ECO:0000313" key="3">
    <source>
        <dbReference type="Proteomes" id="UP001632038"/>
    </source>
</evidence>
<evidence type="ECO:0000313" key="2">
    <source>
        <dbReference type="EMBL" id="KAL3616802.1"/>
    </source>
</evidence>
<reference evidence="3" key="1">
    <citation type="journal article" date="2024" name="IScience">
        <title>Strigolactones Initiate the Formation of Haustorium-like Structures in Castilleja.</title>
        <authorList>
            <person name="Buerger M."/>
            <person name="Peterson D."/>
            <person name="Chory J."/>
        </authorList>
    </citation>
    <scope>NUCLEOTIDE SEQUENCE [LARGE SCALE GENOMIC DNA]</scope>
</reference>
<dbReference type="AlphaFoldDB" id="A0ABD3BJ50"/>